<dbReference type="AlphaFoldDB" id="A0AA35SD61"/>
<keyword evidence="4" id="KW-1185">Reference proteome</keyword>
<evidence type="ECO:0000259" key="2">
    <source>
        <dbReference type="Pfam" id="PF04784"/>
    </source>
</evidence>
<proteinExistence type="predicted"/>
<dbReference type="Pfam" id="PF04784">
    <property type="entry name" value="DUF547"/>
    <property type="match status" value="1"/>
</dbReference>
<dbReference type="InterPro" id="IPR006869">
    <property type="entry name" value="DUF547"/>
</dbReference>
<name>A0AA35SD61_GEOBA</name>
<comment type="caution">
    <text evidence="3">The sequence shown here is derived from an EMBL/GenBank/DDBJ whole genome shotgun (WGS) entry which is preliminary data.</text>
</comment>
<organism evidence="3 4">
    <name type="scientific">Geodia barretti</name>
    <name type="common">Barrett's horny sponge</name>
    <dbReference type="NCBI Taxonomy" id="519541"/>
    <lineage>
        <taxon>Eukaryota</taxon>
        <taxon>Metazoa</taxon>
        <taxon>Porifera</taxon>
        <taxon>Demospongiae</taxon>
        <taxon>Heteroscleromorpha</taxon>
        <taxon>Tetractinellida</taxon>
        <taxon>Astrophorina</taxon>
        <taxon>Geodiidae</taxon>
        <taxon>Geodia</taxon>
    </lineage>
</organism>
<feature type="domain" description="DUF547" evidence="2">
    <location>
        <begin position="76"/>
        <end position="203"/>
    </location>
</feature>
<evidence type="ECO:0000256" key="1">
    <source>
        <dbReference type="SAM" id="MobiDB-lite"/>
    </source>
</evidence>
<feature type="region of interest" description="Disordered" evidence="1">
    <location>
        <begin position="1"/>
        <end position="25"/>
    </location>
</feature>
<evidence type="ECO:0000313" key="3">
    <source>
        <dbReference type="EMBL" id="CAI8026962.1"/>
    </source>
</evidence>
<gene>
    <name evidence="3" type="ORF">GBAR_LOCUS15444</name>
</gene>
<accession>A0AA35SD61</accession>
<dbReference type="Proteomes" id="UP001174909">
    <property type="component" value="Unassembled WGS sequence"/>
</dbReference>
<sequence>MSSKLHVLNSSEEAGRSGARRPPGPLALELQKTMLRLKGQYMSEDGREVHYHQLRSSGLFQDYEGVARQLCDCDLTELDDNEKKAFFVNVYNALTVHGLARADPLPASVLELDRFWALTAYNIGGHLFSLDDIEHGVLRGNRPHPMADKPPFSEDDPRRQFALKSCDARIHFALVCGAKSCPAIQVYSSSNIEQALTTAAESFCSQEVAVDEGRRTVTTSKIFHWYASDFGSSERQLLQWLCGYLPEETRSQLERLLDSAHPITLTSRDYNWQLNSDSRSAL</sequence>
<feature type="compositionally biased region" description="Polar residues" evidence="1">
    <location>
        <begin position="1"/>
        <end position="12"/>
    </location>
</feature>
<protein>
    <recommendedName>
        <fullName evidence="2">DUF547 domain-containing protein</fullName>
    </recommendedName>
</protein>
<dbReference type="PANTHER" id="PTHR46361:SF3">
    <property type="entry name" value="ELECTRON CARRIER_ PROTEIN DISULFIDE OXIDOREDUCTASE"/>
    <property type="match status" value="1"/>
</dbReference>
<dbReference type="EMBL" id="CASHTH010002253">
    <property type="protein sequence ID" value="CAI8026962.1"/>
    <property type="molecule type" value="Genomic_DNA"/>
</dbReference>
<dbReference type="PANTHER" id="PTHR46361">
    <property type="entry name" value="ELECTRON CARRIER/ PROTEIN DISULFIDE OXIDOREDUCTASE"/>
    <property type="match status" value="1"/>
</dbReference>
<evidence type="ECO:0000313" key="4">
    <source>
        <dbReference type="Proteomes" id="UP001174909"/>
    </source>
</evidence>
<reference evidence="3" key="1">
    <citation type="submission" date="2023-03" db="EMBL/GenBank/DDBJ databases">
        <authorList>
            <person name="Steffen K."/>
            <person name="Cardenas P."/>
        </authorList>
    </citation>
    <scope>NUCLEOTIDE SEQUENCE</scope>
</reference>